<keyword evidence="8" id="KW-1185">Reference proteome</keyword>
<dbReference type="InterPro" id="IPR036250">
    <property type="entry name" value="AcylCo_DH-like_C"/>
</dbReference>
<evidence type="ECO:0000256" key="3">
    <source>
        <dbReference type="ARBA" id="ARBA00022630"/>
    </source>
</evidence>
<dbReference type="RefSeq" id="WP_344967820.1">
    <property type="nucleotide sequence ID" value="NZ_BAABDD010000003.1"/>
</dbReference>
<dbReference type="Gene3D" id="1.20.140.10">
    <property type="entry name" value="Butyryl-CoA Dehydrogenase, subunit A, domain 3"/>
    <property type="match status" value="1"/>
</dbReference>
<gene>
    <name evidence="7" type="ORF">GCM10022402_10410</name>
</gene>
<dbReference type="SUPFAM" id="SSF56645">
    <property type="entry name" value="Acyl-CoA dehydrogenase NM domain-like"/>
    <property type="match status" value="1"/>
</dbReference>
<evidence type="ECO:0000313" key="8">
    <source>
        <dbReference type="Proteomes" id="UP001500908"/>
    </source>
</evidence>
<dbReference type="SUPFAM" id="SSF47203">
    <property type="entry name" value="Acyl-CoA dehydrogenase C-terminal domain-like"/>
    <property type="match status" value="1"/>
</dbReference>
<evidence type="ECO:0000256" key="2">
    <source>
        <dbReference type="ARBA" id="ARBA00009347"/>
    </source>
</evidence>
<dbReference type="InterPro" id="IPR037069">
    <property type="entry name" value="AcylCoA_DH/ox_N_sf"/>
</dbReference>
<proteinExistence type="inferred from homology"/>
<protein>
    <submittedName>
        <fullName evidence="7">Acyl-CoA dehydrogenase family protein</fullName>
    </submittedName>
</protein>
<reference evidence="8" key="1">
    <citation type="journal article" date="2019" name="Int. J. Syst. Evol. Microbiol.">
        <title>The Global Catalogue of Microorganisms (GCM) 10K type strain sequencing project: providing services to taxonomists for standard genome sequencing and annotation.</title>
        <authorList>
            <consortium name="The Broad Institute Genomics Platform"/>
            <consortium name="The Broad Institute Genome Sequencing Center for Infectious Disease"/>
            <person name="Wu L."/>
            <person name="Ma J."/>
        </authorList>
    </citation>
    <scope>NUCLEOTIDE SEQUENCE [LARGE SCALE GENOMIC DNA]</scope>
    <source>
        <strain evidence="8">JCM 17137</strain>
    </source>
</reference>
<comment type="cofactor">
    <cofactor evidence="1">
        <name>FAD</name>
        <dbReference type="ChEBI" id="CHEBI:57692"/>
    </cofactor>
</comment>
<keyword evidence="5" id="KW-0560">Oxidoreductase</keyword>
<organism evidence="7 8">
    <name type="scientific">Salinactinospora qingdaonensis</name>
    <dbReference type="NCBI Taxonomy" id="702744"/>
    <lineage>
        <taxon>Bacteria</taxon>
        <taxon>Bacillati</taxon>
        <taxon>Actinomycetota</taxon>
        <taxon>Actinomycetes</taxon>
        <taxon>Streptosporangiales</taxon>
        <taxon>Nocardiopsidaceae</taxon>
        <taxon>Salinactinospora</taxon>
    </lineage>
</organism>
<name>A0ABP7FAG6_9ACTN</name>
<dbReference type="PANTHER" id="PTHR43884">
    <property type="entry name" value="ACYL-COA DEHYDROGENASE"/>
    <property type="match status" value="1"/>
</dbReference>
<evidence type="ECO:0000313" key="7">
    <source>
        <dbReference type="EMBL" id="GAA3731615.1"/>
    </source>
</evidence>
<accession>A0ABP7FAG6</accession>
<evidence type="ECO:0000256" key="4">
    <source>
        <dbReference type="ARBA" id="ARBA00022827"/>
    </source>
</evidence>
<dbReference type="Gene3D" id="1.10.540.10">
    <property type="entry name" value="Acyl-CoA dehydrogenase/oxidase, N-terminal domain"/>
    <property type="match status" value="1"/>
</dbReference>
<keyword evidence="4" id="KW-0274">FAD</keyword>
<comment type="similarity">
    <text evidence="2">Belongs to the acyl-CoA dehydrogenase family.</text>
</comment>
<evidence type="ECO:0000256" key="5">
    <source>
        <dbReference type="ARBA" id="ARBA00023002"/>
    </source>
</evidence>
<dbReference type="Pfam" id="PF00441">
    <property type="entry name" value="Acyl-CoA_dh_1"/>
    <property type="match status" value="1"/>
</dbReference>
<dbReference type="EMBL" id="BAABDD010000003">
    <property type="protein sequence ID" value="GAA3731615.1"/>
    <property type="molecule type" value="Genomic_DNA"/>
</dbReference>
<sequence length="353" mass="37675">MSDSDLLREIAADVLTGATSENDPTVVPDVWPQMCELEWPLIGVAEEDGGAGGTLNDLLVLVAATGEHTVSAPLAETALAHRLLPPTGAAPETEPEAIATVALPSPGRPCHYRETPEGLLLDGHVERVPWARHADRVLVVLDRHVAVVTTRAAGWQVATGENLAGEPRDTVTFTRCTVPWADVVESPLAPDAVRRHATVLRSAQLLGALRAAVRMTTEHAGVREQFGRPLRAFQAVSAMITEAAGRLAGAESAVWAAANRLDHPDAEVDVAAARVWTGEAAGEVARLAHQVHGAMGITREHSLHHATRRLWSWRAEWGTAHECGDRLGATVLHGGADELRRLLTASEPGRNDL</sequence>
<evidence type="ECO:0000256" key="1">
    <source>
        <dbReference type="ARBA" id="ARBA00001974"/>
    </source>
</evidence>
<feature type="domain" description="Acyl-CoA dehydrogenase/oxidase C-terminal" evidence="6">
    <location>
        <begin position="201"/>
        <end position="310"/>
    </location>
</feature>
<comment type="caution">
    <text evidence="7">The sequence shown here is derived from an EMBL/GenBank/DDBJ whole genome shotgun (WGS) entry which is preliminary data.</text>
</comment>
<dbReference type="PANTHER" id="PTHR43884:SF20">
    <property type="entry name" value="ACYL-COA DEHYDROGENASE FADE28"/>
    <property type="match status" value="1"/>
</dbReference>
<dbReference type="InterPro" id="IPR009075">
    <property type="entry name" value="AcylCo_DH/oxidase_C"/>
</dbReference>
<dbReference type="InterPro" id="IPR009100">
    <property type="entry name" value="AcylCoA_DH/oxidase_NM_dom_sf"/>
</dbReference>
<dbReference type="Proteomes" id="UP001500908">
    <property type="component" value="Unassembled WGS sequence"/>
</dbReference>
<keyword evidence="3" id="KW-0285">Flavoprotein</keyword>
<evidence type="ECO:0000259" key="6">
    <source>
        <dbReference type="Pfam" id="PF00441"/>
    </source>
</evidence>